<dbReference type="EMBL" id="SZOD01000160">
    <property type="protein sequence ID" value="TKI85834.1"/>
    <property type="molecule type" value="Genomic_DNA"/>
</dbReference>
<proteinExistence type="predicted"/>
<evidence type="ECO:0000256" key="1">
    <source>
        <dbReference type="SAM" id="Phobius"/>
    </source>
</evidence>
<dbReference type="AlphaFoldDB" id="A0A4U3AC94"/>
<protein>
    <submittedName>
        <fullName evidence="2">Uncharacterized protein</fullName>
    </submittedName>
</protein>
<keyword evidence="1" id="KW-0472">Membrane</keyword>
<feature type="transmembrane region" description="Helical" evidence="1">
    <location>
        <begin position="83"/>
        <end position="104"/>
    </location>
</feature>
<keyword evidence="1" id="KW-0812">Transmembrane</keyword>
<feature type="transmembrane region" description="Helical" evidence="1">
    <location>
        <begin position="110"/>
        <end position="132"/>
    </location>
</feature>
<dbReference type="Proteomes" id="UP000305524">
    <property type="component" value="Unassembled WGS sequence"/>
</dbReference>
<feature type="transmembrane region" description="Helical" evidence="1">
    <location>
        <begin position="12"/>
        <end position="37"/>
    </location>
</feature>
<evidence type="ECO:0000313" key="2">
    <source>
        <dbReference type="EMBL" id="TKI85834.1"/>
    </source>
</evidence>
<gene>
    <name evidence="2" type="ORF">FC701_08685</name>
</gene>
<name>A0A4U3AC94_BACMY</name>
<dbReference type="RefSeq" id="WP_137057379.1">
    <property type="nucleotide sequence ID" value="NZ_JBNNIQ010000008.1"/>
</dbReference>
<evidence type="ECO:0000313" key="3">
    <source>
        <dbReference type="Proteomes" id="UP000305524"/>
    </source>
</evidence>
<feature type="transmembrane region" description="Helical" evidence="1">
    <location>
        <begin position="53"/>
        <end position="71"/>
    </location>
</feature>
<comment type="caution">
    <text evidence="2">The sequence shown here is derived from an EMBL/GenBank/DDBJ whole genome shotgun (WGS) entry which is preliminary data.</text>
</comment>
<organism evidence="2 3">
    <name type="scientific">Bacillus mycoides</name>
    <dbReference type="NCBI Taxonomy" id="1405"/>
    <lineage>
        <taxon>Bacteria</taxon>
        <taxon>Bacillati</taxon>
        <taxon>Bacillota</taxon>
        <taxon>Bacilli</taxon>
        <taxon>Bacillales</taxon>
        <taxon>Bacillaceae</taxon>
        <taxon>Bacillus</taxon>
        <taxon>Bacillus cereus group</taxon>
    </lineage>
</organism>
<sequence length="169" mass="19621">MRKIWWFMRGSLIEIGNISILLIISYLSIIINVFIIFGLDSVELLNIIKRQDIVNMILTTGISMLAGILILELSKSKIRKGTLMVILGNCLLASILSLILTIQIEKKEVFFNLNLVYFMTVLFFIITLIIVFRTNYSFKNVKEYIKIQQTAKESRDKDKFKIDDSEYKL</sequence>
<accession>A0A4U3AC94</accession>
<reference evidence="2 3" key="1">
    <citation type="journal article" date="2019" name="Environ. Microbiol.">
        <title>An active ?-lactamase is a part of an orchestrated cell wall stress resistance network of Bacillus subtilis and related rhizosphere species.</title>
        <authorList>
            <person name="Bucher T."/>
            <person name="Keren-Paz A."/>
            <person name="Hausser J."/>
            <person name="Olender T."/>
            <person name="Cytryn E."/>
            <person name="Kolodkin-Gal I."/>
        </authorList>
    </citation>
    <scope>NUCLEOTIDE SEQUENCE [LARGE SCALE GENOMIC DNA]</scope>
    <source>
        <strain evidence="2 3">I186</strain>
    </source>
</reference>
<keyword evidence="1" id="KW-1133">Transmembrane helix</keyword>